<evidence type="ECO:0000259" key="7">
    <source>
        <dbReference type="PROSITE" id="PS00624"/>
    </source>
</evidence>
<dbReference type="PIRSF" id="PIRSF000137">
    <property type="entry name" value="Alcohol_oxidase"/>
    <property type="match status" value="1"/>
</dbReference>
<dbReference type="InterPro" id="IPR007867">
    <property type="entry name" value="GMC_OxRtase_C"/>
</dbReference>
<dbReference type="Gene3D" id="3.50.50.60">
    <property type="entry name" value="FAD/NAD(P)-binding domain"/>
    <property type="match status" value="1"/>
</dbReference>
<dbReference type="EC" id="1.1.99.1" evidence="8"/>
<dbReference type="NCBIfam" id="NF002550">
    <property type="entry name" value="PRK02106.1"/>
    <property type="match status" value="1"/>
</dbReference>
<feature type="domain" description="Glucose-methanol-choline oxidoreductase N-terminal" evidence="7">
    <location>
        <begin position="264"/>
        <end position="278"/>
    </location>
</feature>
<accession>A0ABS9T792</accession>
<dbReference type="InterPro" id="IPR000172">
    <property type="entry name" value="GMC_OxRdtase_N"/>
</dbReference>
<evidence type="ECO:0000313" key="8">
    <source>
        <dbReference type="EMBL" id="MCH6164399.1"/>
    </source>
</evidence>
<keyword evidence="8" id="KW-0614">Plasmid</keyword>
<keyword evidence="9" id="KW-1185">Reference proteome</keyword>
<dbReference type="PANTHER" id="PTHR11552">
    <property type="entry name" value="GLUCOSE-METHANOL-CHOLINE GMC OXIDOREDUCTASE"/>
    <property type="match status" value="1"/>
</dbReference>
<dbReference type="PROSITE" id="PS00624">
    <property type="entry name" value="GMC_OXRED_2"/>
    <property type="match status" value="1"/>
</dbReference>
<evidence type="ECO:0000259" key="6">
    <source>
        <dbReference type="PROSITE" id="PS00623"/>
    </source>
</evidence>
<dbReference type="SUPFAM" id="SSF51905">
    <property type="entry name" value="FAD/NAD(P)-binding domain"/>
    <property type="match status" value="1"/>
</dbReference>
<dbReference type="Pfam" id="PF00732">
    <property type="entry name" value="GMC_oxred_N"/>
    <property type="match status" value="1"/>
</dbReference>
<protein>
    <submittedName>
        <fullName evidence="8">Choline dehydrogenase</fullName>
        <ecNumber evidence="8">1.1.99.1</ecNumber>
    </submittedName>
</protein>
<dbReference type="RefSeq" id="WP_241034598.1">
    <property type="nucleotide sequence ID" value="NZ_BAAAJF010000034.1"/>
</dbReference>
<dbReference type="EMBL" id="JAKXMK010000002">
    <property type="protein sequence ID" value="MCH6164399.1"/>
    <property type="molecule type" value="Genomic_DNA"/>
</dbReference>
<dbReference type="SUPFAM" id="SSF54373">
    <property type="entry name" value="FAD-linked reductases, C-terminal domain"/>
    <property type="match status" value="1"/>
</dbReference>
<evidence type="ECO:0000256" key="1">
    <source>
        <dbReference type="ARBA" id="ARBA00001974"/>
    </source>
</evidence>
<proteinExistence type="inferred from homology"/>
<keyword evidence="8" id="KW-0560">Oxidoreductase</keyword>
<organism evidence="8 9">
    <name type="scientific">Pseudonocardia alaniniphila</name>
    <dbReference type="NCBI Taxonomy" id="75291"/>
    <lineage>
        <taxon>Bacteria</taxon>
        <taxon>Bacillati</taxon>
        <taxon>Actinomycetota</taxon>
        <taxon>Actinomycetes</taxon>
        <taxon>Pseudonocardiales</taxon>
        <taxon>Pseudonocardiaceae</taxon>
        <taxon>Pseudonocardia</taxon>
    </lineage>
</organism>
<reference evidence="8 9" key="1">
    <citation type="submission" date="2022-03" db="EMBL/GenBank/DDBJ databases">
        <title>Pseudonocardia alaer sp. nov., a novel actinomycete isolated from reed forest soil.</title>
        <authorList>
            <person name="Wang L."/>
        </authorList>
    </citation>
    <scope>NUCLEOTIDE SEQUENCE [LARGE SCALE GENOMIC DNA]</scope>
    <source>
        <strain evidence="8 9">Y-16303</strain>
        <plasmid evidence="8">unnamed</plasmid>
    </source>
</reference>
<keyword evidence="3 5" id="KW-0285">Flavoprotein</keyword>
<dbReference type="GO" id="GO:0008812">
    <property type="term" value="F:choline dehydrogenase activity"/>
    <property type="evidence" value="ECO:0007669"/>
    <property type="project" value="UniProtKB-EC"/>
</dbReference>
<dbReference type="Proteomes" id="UP001299970">
    <property type="component" value="Unassembled WGS sequence"/>
</dbReference>
<dbReference type="Gene3D" id="3.30.560.10">
    <property type="entry name" value="Glucose Oxidase, domain 3"/>
    <property type="match status" value="1"/>
</dbReference>
<geneLocation type="plasmid" evidence="8">
    <name>unnamed</name>
</geneLocation>
<comment type="caution">
    <text evidence="8">The sequence shown here is derived from an EMBL/GenBank/DDBJ whole genome shotgun (WGS) entry which is preliminary data.</text>
</comment>
<feature type="domain" description="Glucose-methanol-choline oxidoreductase N-terminal" evidence="6">
    <location>
        <begin position="90"/>
        <end position="113"/>
    </location>
</feature>
<dbReference type="InterPro" id="IPR036188">
    <property type="entry name" value="FAD/NAD-bd_sf"/>
</dbReference>
<comment type="cofactor">
    <cofactor evidence="1">
        <name>FAD</name>
        <dbReference type="ChEBI" id="CHEBI:57692"/>
    </cofactor>
</comment>
<dbReference type="Pfam" id="PF05199">
    <property type="entry name" value="GMC_oxred_C"/>
    <property type="match status" value="1"/>
</dbReference>
<dbReference type="PANTHER" id="PTHR11552:SF147">
    <property type="entry name" value="CHOLINE DEHYDROGENASE, MITOCHONDRIAL"/>
    <property type="match status" value="1"/>
</dbReference>
<keyword evidence="4 5" id="KW-0274">FAD</keyword>
<dbReference type="InterPro" id="IPR012132">
    <property type="entry name" value="GMC_OxRdtase"/>
</dbReference>
<name>A0ABS9T792_9PSEU</name>
<evidence type="ECO:0000256" key="4">
    <source>
        <dbReference type="ARBA" id="ARBA00022827"/>
    </source>
</evidence>
<sequence length="557" mass="60002">MTASGGSDRVVDFVIVGSGSAGSVLANRLSADPANRVLLLEAGRPDHLWDVMVHMPGALGFPVGSPFHDWRYESEPEPHMHGRRMQHPRGKLIGGSSSINAMVFQRGHPLDYERWGADPGMRDWDYAHCLPYFKRLETSAIGSAGAVRGYGGPQRLERGPVTNPLFAALFSAAQQAGHRLAEDLNGTDPEGFGAWERTIHRGRRLSAARAFLHPVADRPNLKVRSNVLVTQVRLEGDRAVGVRYEERSGRMVEVTAGEVVLAAGAFNSPQLLQLSGIGNASALAAAGVRVVHDLPGVGDNLMDHLVAKVQHACAQPISMGEMRRKRNWPGIGLQWLAGRGPAATNIFEAGGFLRSNPGATYPDLMLGFAPVAMRFHDDAPEHGYQLIMAGMLAEATGTVAITSPDPHIPPAIRMNYLSTEADRRFWVDALRITREIFAQDAFRDLDAGETWPGPDVVSDEDVVDWVRRTGETDMHPTSTCRMGTGPGSVLDPSTMRVHGLDGLRVVDASAMPYCPNSATHAPTMMLAEKAADLILGNTPLQVERPARVGGASGRGSG</sequence>
<comment type="similarity">
    <text evidence="2 5">Belongs to the GMC oxidoreductase family.</text>
</comment>
<gene>
    <name evidence="8" type="ORF">MMF94_01790</name>
</gene>
<evidence type="ECO:0000256" key="5">
    <source>
        <dbReference type="RuleBase" id="RU003968"/>
    </source>
</evidence>
<evidence type="ECO:0000256" key="3">
    <source>
        <dbReference type="ARBA" id="ARBA00022630"/>
    </source>
</evidence>
<evidence type="ECO:0000313" key="9">
    <source>
        <dbReference type="Proteomes" id="UP001299970"/>
    </source>
</evidence>
<evidence type="ECO:0000256" key="2">
    <source>
        <dbReference type="ARBA" id="ARBA00010790"/>
    </source>
</evidence>
<dbReference type="PROSITE" id="PS00623">
    <property type="entry name" value="GMC_OXRED_1"/>
    <property type="match status" value="1"/>
</dbReference>